<sequence>MGAAEQTVHTDGAELSAKERQILDFERTWFKLQGSKEDAIREQLGLSSTRYYQALNALIDNPEALKADALLVKRLRRLRAARMRQRNARRLGFDD</sequence>
<evidence type="ECO:0000313" key="2">
    <source>
        <dbReference type="Proteomes" id="UP000744769"/>
    </source>
</evidence>
<accession>A0A967B060</accession>
<organism evidence="1 2">
    <name type="scientific">Metallococcus carri</name>
    <dbReference type="NCBI Taxonomy" id="1656884"/>
    <lineage>
        <taxon>Bacteria</taxon>
        <taxon>Bacillati</taxon>
        <taxon>Actinomycetota</taxon>
        <taxon>Actinomycetes</taxon>
        <taxon>Micrococcales</taxon>
        <taxon>Dermacoccaceae</taxon>
        <taxon>Metallococcus</taxon>
    </lineage>
</organism>
<dbReference type="Proteomes" id="UP000744769">
    <property type="component" value="Unassembled WGS sequence"/>
</dbReference>
<dbReference type="AlphaFoldDB" id="A0A967B060"/>
<name>A0A967B060_9MICO</name>
<dbReference type="InterPro" id="IPR021678">
    <property type="entry name" value="DUF3263"/>
</dbReference>
<evidence type="ECO:0000313" key="1">
    <source>
        <dbReference type="EMBL" id="NHN55584.1"/>
    </source>
</evidence>
<proteinExistence type="predicted"/>
<comment type="caution">
    <text evidence="1">The sequence shown here is derived from an EMBL/GenBank/DDBJ whole genome shotgun (WGS) entry which is preliminary data.</text>
</comment>
<dbReference type="EMBL" id="JAAOIV010000004">
    <property type="protein sequence ID" value="NHN55584.1"/>
    <property type="molecule type" value="Genomic_DNA"/>
</dbReference>
<reference evidence="1" key="1">
    <citation type="submission" date="2020-03" db="EMBL/GenBank/DDBJ databases">
        <title>Draft sequencing of Calidifontibacter sp. DB0510.</title>
        <authorList>
            <person name="Kim D.-U."/>
        </authorList>
    </citation>
    <scope>NUCLEOTIDE SEQUENCE</scope>
    <source>
        <strain evidence="1">DB0510</strain>
    </source>
</reference>
<dbReference type="Pfam" id="PF11662">
    <property type="entry name" value="DUF3263"/>
    <property type="match status" value="1"/>
</dbReference>
<protein>
    <submittedName>
        <fullName evidence="1">DUF3263 domain-containing protein</fullName>
    </submittedName>
</protein>
<dbReference type="RefSeq" id="WP_166195377.1">
    <property type="nucleotide sequence ID" value="NZ_JAAOIV010000004.1"/>
</dbReference>
<keyword evidence="2" id="KW-1185">Reference proteome</keyword>
<gene>
    <name evidence="1" type="ORF">G9U51_07295</name>
</gene>